<dbReference type="Pfam" id="PF24623">
    <property type="entry name" value="Phage_zn_bind_8"/>
    <property type="match status" value="1"/>
</dbReference>
<proteinExistence type="predicted"/>
<reference evidence="3 4" key="1">
    <citation type="submission" date="2020-08" db="EMBL/GenBank/DDBJ databases">
        <title>Genomic Encyclopedia of Type Strains, Phase IV (KMG-IV): sequencing the most valuable type-strain genomes for metagenomic binning, comparative biology and taxonomic classification.</title>
        <authorList>
            <person name="Goeker M."/>
        </authorList>
    </citation>
    <scope>NUCLEOTIDE SEQUENCE [LARGE SCALE GENOMIC DNA]</scope>
    <source>
        <strain evidence="3 4">DSM 101730</strain>
    </source>
</reference>
<feature type="domain" description="DNA-binding phage zinc finger" evidence="2">
    <location>
        <begin position="9"/>
        <end position="49"/>
    </location>
</feature>
<name>A0A840SRA2_9RHOB</name>
<comment type="caution">
    <text evidence="3">The sequence shown here is derived from an EMBL/GenBank/DDBJ whole genome shotgun (WGS) entry which is preliminary data.</text>
</comment>
<dbReference type="AlphaFoldDB" id="A0A840SRA2"/>
<evidence type="ECO:0000313" key="3">
    <source>
        <dbReference type="EMBL" id="MBB5224597.1"/>
    </source>
</evidence>
<keyword evidence="4" id="KW-1185">Reference proteome</keyword>
<dbReference type="InterPro" id="IPR056911">
    <property type="entry name" value="Phage_Znf_bind_put"/>
</dbReference>
<dbReference type="RefSeq" id="WP_184155567.1">
    <property type="nucleotide sequence ID" value="NZ_JACHFM010000011.1"/>
</dbReference>
<evidence type="ECO:0000256" key="1">
    <source>
        <dbReference type="SAM" id="MobiDB-lite"/>
    </source>
</evidence>
<evidence type="ECO:0000259" key="2">
    <source>
        <dbReference type="Pfam" id="PF24623"/>
    </source>
</evidence>
<sequence length="81" mass="9022">MIDFTAWSHPVLAVACPSCGRRAGVMCRRPSGHKAADFHARRKAEADRHFIDRHGADASIERTGDGWRIDQQGRLRKGEAP</sequence>
<accession>A0A840SRA2</accession>
<gene>
    <name evidence="3" type="ORF">HNP73_004568</name>
</gene>
<organism evidence="3 4">
    <name type="scientific">Amaricoccus macauensis</name>
    <dbReference type="NCBI Taxonomy" id="57001"/>
    <lineage>
        <taxon>Bacteria</taxon>
        <taxon>Pseudomonadati</taxon>
        <taxon>Pseudomonadota</taxon>
        <taxon>Alphaproteobacteria</taxon>
        <taxon>Rhodobacterales</taxon>
        <taxon>Paracoccaceae</taxon>
        <taxon>Amaricoccus</taxon>
    </lineage>
</organism>
<evidence type="ECO:0000313" key="4">
    <source>
        <dbReference type="Proteomes" id="UP000549457"/>
    </source>
</evidence>
<protein>
    <recommendedName>
        <fullName evidence="2">DNA-binding phage zinc finger domain-containing protein</fullName>
    </recommendedName>
</protein>
<dbReference type="EMBL" id="JACHFM010000011">
    <property type="protein sequence ID" value="MBB5224597.1"/>
    <property type="molecule type" value="Genomic_DNA"/>
</dbReference>
<dbReference type="Proteomes" id="UP000549457">
    <property type="component" value="Unassembled WGS sequence"/>
</dbReference>
<feature type="region of interest" description="Disordered" evidence="1">
    <location>
        <begin position="62"/>
        <end position="81"/>
    </location>
</feature>